<reference evidence="1 2" key="1">
    <citation type="submission" date="2011-11" db="EMBL/GenBank/DDBJ databases">
        <title>The Genome Sequence of Fusarium oxysporum PHW815.</title>
        <authorList>
            <consortium name="The Broad Institute Genome Sequencing Platform"/>
            <person name="Ma L.-J."/>
            <person name="Gale L.R."/>
            <person name="Schwartz D.C."/>
            <person name="Zhou S."/>
            <person name="Corby-Kistler H."/>
            <person name="Young S.K."/>
            <person name="Zeng Q."/>
            <person name="Gargeya S."/>
            <person name="Fitzgerald M."/>
            <person name="Haas B."/>
            <person name="Abouelleil A."/>
            <person name="Alvarado L."/>
            <person name="Arachchi H.M."/>
            <person name="Berlin A."/>
            <person name="Brown A."/>
            <person name="Chapman S.B."/>
            <person name="Chen Z."/>
            <person name="Dunbar C."/>
            <person name="Freedman E."/>
            <person name="Gearin G."/>
            <person name="Goldberg J."/>
            <person name="Griggs A."/>
            <person name="Gujja S."/>
            <person name="Heiman D."/>
            <person name="Howarth C."/>
            <person name="Larson L."/>
            <person name="Lui A."/>
            <person name="MacDonald P.J.P."/>
            <person name="Montmayeur A."/>
            <person name="Murphy C."/>
            <person name="Neiman D."/>
            <person name="Pearson M."/>
            <person name="Priest M."/>
            <person name="Roberts A."/>
            <person name="Saif S."/>
            <person name="Shea T."/>
            <person name="Shenoy N."/>
            <person name="Sisk P."/>
            <person name="Stolte C."/>
            <person name="Sykes S."/>
            <person name="Wortman J."/>
            <person name="Nusbaum C."/>
            <person name="Birren B."/>
        </authorList>
    </citation>
    <scope>NUCLEOTIDE SEQUENCE [LARGE SCALE GENOMIC DNA]</scope>
    <source>
        <strain evidence="1 2">54005</strain>
    </source>
</reference>
<accession>X0B6P9</accession>
<gene>
    <name evidence="1" type="ORF">FOQG_17843</name>
</gene>
<evidence type="ECO:0000313" key="1">
    <source>
        <dbReference type="EMBL" id="EXK77446.1"/>
    </source>
</evidence>
<dbReference type="EMBL" id="JH658606">
    <property type="protein sequence ID" value="EXK77446.1"/>
    <property type="molecule type" value="Genomic_DNA"/>
</dbReference>
<keyword evidence="2" id="KW-1185">Reference proteome</keyword>
<protein>
    <submittedName>
        <fullName evidence="1">Uncharacterized protein</fullName>
    </submittedName>
</protein>
<sequence>MKQKRANPQKTVKAYNFNTAADTEITEALRSRLFYPIKPTSLPCSHCGSIPAFGHEDTCKGANRRWIARHDAVTRALHKALSSQPTLEAVKEPLVQKETSLRADLAITLGTSRHFYDVQIVAISKDSGREDPYSTLKEAADEKKRKYRCLGAFFHPLIISAGGLMDLETAKTYQKLQELIGPWAASQLDQAIGLALTRTRATSAASIARDIPSGLARSLWNTSRRSS</sequence>
<name>X0B6P9_FUSOX</name>
<dbReference type="Proteomes" id="UP000030663">
    <property type="component" value="Unassembled WGS sequence"/>
</dbReference>
<proteinExistence type="predicted"/>
<dbReference type="OrthoDB" id="5095609at2759"/>
<dbReference type="HOGENOM" id="CLU_106369_0_0_1"/>
<dbReference type="AlphaFoldDB" id="X0B6P9"/>
<evidence type="ECO:0000313" key="2">
    <source>
        <dbReference type="Proteomes" id="UP000030663"/>
    </source>
</evidence>
<organism evidence="1 2">
    <name type="scientific">Fusarium oxysporum f. sp. raphani 54005</name>
    <dbReference type="NCBI Taxonomy" id="1089458"/>
    <lineage>
        <taxon>Eukaryota</taxon>
        <taxon>Fungi</taxon>
        <taxon>Dikarya</taxon>
        <taxon>Ascomycota</taxon>
        <taxon>Pezizomycotina</taxon>
        <taxon>Sordariomycetes</taxon>
        <taxon>Hypocreomycetidae</taxon>
        <taxon>Hypocreales</taxon>
        <taxon>Nectriaceae</taxon>
        <taxon>Fusarium</taxon>
        <taxon>Fusarium oxysporum species complex</taxon>
    </lineage>
</organism>